<evidence type="ECO:0000259" key="1">
    <source>
        <dbReference type="PROSITE" id="PS51186"/>
    </source>
</evidence>
<sequence length="246" mass="28038">MMTQNEMIYIVQSQLAIDLNCVIDDLNDEKNSIIFVEAQENPGRRPFRRNSRFFEIVSMGKSIVVSATPERLSIAKKQMQDKDSDSIFALPFIRGLYLHYLPDLKRIIPISPLEIFSFELIEQDKVVKLLNGTEFKNAIIYDRNHPWQTDLAVLAKKDGEIVGVAGASKTCARLWQIGIDIFPEYRNFGLASYLVNRLTLEILERGDIPSYDVIASNIASQRVAQRSGYSPGWVSDWRCNFEGLEA</sequence>
<dbReference type="EMBL" id="PDOE01000050">
    <property type="protein sequence ID" value="RKL64709.1"/>
    <property type="molecule type" value="Genomic_DNA"/>
</dbReference>
<reference evidence="2 3" key="1">
    <citation type="submission" date="2017-10" db="EMBL/GenBank/DDBJ databases">
        <title>Bacillus sp. nov., a halophilic bacterium isolated from a Keqin Lake.</title>
        <authorList>
            <person name="Wang H."/>
        </authorList>
    </citation>
    <scope>NUCLEOTIDE SEQUENCE [LARGE SCALE GENOMIC DNA]</scope>
    <source>
        <strain evidence="2 3">KCTC 13187</strain>
    </source>
</reference>
<gene>
    <name evidence="2" type="ORF">CR203_24845</name>
</gene>
<dbReference type="Pfam" id="PF12746">
    <property type="entry name" value="GNAT_acetyltran"/>
    <property type="match status" value="1"/>
</dbReference>
<dbReference type="InterPro" id="IPR016181">
    <property type="entry name" value="Acyl_CoA_acyltransferase"/>
</dbReference>
<feature type="domain" description="N-acetyltransferase" evidence="1">
    <location>
        <begin position="113"/>
        <end position="246"/>
    </location>
</feature>
<dbReference type="OrthoDB" id="2594246at2"/>
<dbReference type="PROSITE" id="PS51186">
    <property type="entry name" value="GNAT"/>
    <property type="match status" value="1"/>
</dbReference>
<dbReference type="AlphaFoldDB" id="A0A3A9JWR5"/>
<dbReference type="InterPro" id="IPR027365">
    <property type="entry name" value="GNAT_acetyltra_YdfB-like"/>
</dbReference>
<dbReference type="InterPro" id="IPR000182">
    <property type="entry name" value="GNAT_dom"/>
</dbReference>
<organism evidence="2 3">
    <name type="scientific">Salipaludibacillus neizhouensis</name>
    <dbReference type="NCBI Taxonomy" id="885475"/>
    <lineage>
        <taxon>Bacteria</taxon>
        <taxon>Bacillati</taxon>
        <taxon>Bacillota</taxon>
        <taxon>Bacilli</taxon>
        <taxon>Bacillales</taxon>
        <taxon>Bacillaceae</taxon>
    </lineage>
</organism>
<protein>
    <submittedName>
        <fullName evidence="2">GNAT family N-acetyltransferase</fullName>
    </submittedName>
</protein>
<name>A0A3A9JWR5_9BACI</name>
<dbReference type="SUPFAM" id="SSF55729">
    <property type="entry name" value="Acyl-CoA N-acyltransferases (Nat)"/>
    <property type="match status" value="1"/>
</dbReference>
<dbReference type="Proteomes" id="UP000281498">
    <property type="component" value="Unassembled WGS sequence"/>
</dbReference>
<proteinExistence type="predicted"/>
<keyword evidence="3" id="KW-1185">Reference proteome</keyword>
<comment type="caution">
    <text evidence="2">The sequence shown here is derived from an EMBL/GenBank/DDBJ whole genome shotgun (WGS) entry which is preliminary data.</text>
</comment>
<evidence type="ECO:0000313" key="2">
    <source>
        <dbReference type="EMBL" id="RKL64709.1"/>
    </source>
</evidence>
<dbReference type="Gene3D" id="3.40.630.30">
    <property type="match status" value="1"/>
</dbReference>
<evidence type="ECO:0000313" key="3">
    <source>
        <dbReference type="Proteomes" id="UP000281498"/>
    </source>
</evidence>
<accession>A0A3A9JWR5</accession>
<keyword evidence="2" id="KW-0808">Transferase</keyword>
<dbReference type="GO" id="GO:0016747">
    <property type="term" value="F:acyltransferase activity, transferring groups other than amino-acyl groups"/>
    <property type="evidence" value="ECO:0007669"/>
    <property type="project" value="InterPro"/>
</dbReference>
<dbReference type="CDD" id="cd04301">
    <property type="entry name" value="NAT_SF"/>
    <property type="match status" value="1"/>
</dbReference>